<dbReference type="Pfam" id="PF13148">
    <property type="entry name" value="DUF3987"/>
    <property type="match status" value="1"/>
</dbReference>
<evidence type="ECO:0000313" key="2">
    <source>
        <dbReference type="Proteomes" id="UP000182993"/>
    </source>
</evidence>
<proteinExistence type="predicted"/>
<dbReference type="EMBL" id="CP016312">
    <property type="protein sequence ID" value="APD09931.1"/>
    <property type="molecule type" value="Genomic_DNA"/>
</dbReference>
<reference evidence="2" key="1">
    <citation type="submission" date="2016-06" db="EMBL/GenBank/DDBJ databases">
        <title>Whole genome sequencing of Thermus brockianus strain GE-1.</title>
        <authorList>
            <person name="Schaefers C."/>
            <person name="Blank S."/>
            <person name="Wiebusch S."/>
            <person name="Elleuche S."/>
            <person name="Antranikian G."/>
        </authorList>
    </citation>
    <scope>NUCLEOTIDE SEQUENCE [LARGE SCALE GENOMIC DNA]</scope>
    <source>
        <strain evidence="2">GE-1</strain>
    </source>
</reference>
<name>A0A1J0LWD1_THEBO</name>
<organism evidence="1 2">
    <name type="scientific">Thermus brockianus</name>
    <dbReference type="NCBI Taxonomy" id="56956"/>
    <lineage>
        <taxon>Bacteria</taxon>
        <taxon>Thermotogati</taxon>
        <taxon>Deinococcota</taxon>
        <taxon>Deinococci</taxon>
        <taxon>Thermales</taxon>
        <taxon>Thermaceae</taxon>
        <taxon>Thermus</taxon>
    </lineage>
</organism>
<gene>
    <name evidence="1" type="ORF">A0O31_01841</name>
</gene>
<dbReference type="InterPro" id="IPR025048">
    <property type="entry name" value="DUF3987"/>
</dbReference>
<dbReference type="KEGG" id="tbc:A0O31_01841"/>
<dbReference type="Proteomes" id="UP000182993">
    <property type="component" value="Chromosome"/>
</dbReference>
<evidence type="ECO:0000313" key="1">
    <source>
        <dbReference type="EMBL" id="APD09931.1"/>
    </source>
</evidence>
<dbReference type="OrthoDB" id="279540at2"/>
<protein>
    <recommendedName>
        <fullName evidence="3">DUF3987 domain-containing protein</fullName>
    </recommendedName>
</protein>
<dbReference type="RefSeq" id="WP_071677562.1">
    <property type="nucleotide sequence ID" value="NZ_CP016312.1"/>
</dbReference>
<dbReference type="STRING" id="56956.A0O31_01841"/>
<evidence type="ECO:0008006" key="3">
    <source>
        <dbReference type="Google" id="ProtNLM"/>
    </source>
</evidence>
<accession>A0A1J0LWD1</accession>
<dbReference type="AlphaFoldDB" id="A0A1J0LWD1"/>
<sequence>MLKEHSKVLNGVSQQADGFDPEKALEALRNVPYVRPEDVDDWPEPLPLFREADPPEPYPLEALGPLEGVVREALRVVQGAEALTAAAFLAGASLGAQGIANAVVDGRTYPASLFFLTVADSGERKTELDRLALLPARAWQTAKAEVAALAEEAWRAEREAWEAERRRIQGEKGLSREERAEALKALGLPPARPWSGLCLLSDATTEAIVSALADDWPSVGLFASEAGVFLGGHAMSKEKRLYTISVLSRLWDGQGVERARQGDGKRLLLGRRLSVHLGMQPEVARDLLEDRLVRNQGLLARFFTAWAPQVGPRRYVEEDLTRNPAYIAYQGRLDALLEATAGNVRDDPEARVRGLELPSLPLHPAAKRLYVAFFEHLEAQKEELGEARAFAAKTPEHAVRLALVLGLFEDPSLTRLGPEHMERGIALAEWYMLEHRRLMEGARVPEPLRRAARLLEWLRERARGGASPIATPDVVRYGPRAVGRTTQAVREALRLLEAHGYVRVHREGRREVWELNPRAL</sequence>